<reference evidence="2 3" key="1">
    <citation type="journal article" date="2016" name="Nat. Commun.">
        <title>Thousands of microbial genomes shed light on interconnected biogeochemical processes in an aquifer system.</title>
        <authorList>
            <person name="Anantharaman K."/>
            <person name="Brown C.T."/>
            <person name="Hug L.A."/>
            <person name="Sharon I."/>
            <person name="Castelle C.J."/>
            <person name="Probst A.J."/>
            <person name="Thomas B.C."/>
            <person name="Singh A."/>
            <person name="Wilkins M.J."/>
            <person name="Karaoz U."/>
            <person name="Brodie E.L."/>
            <person name="Williams K.H."/>
            <person name="Hubbard S.S."/>
            <person name="Banfield J.F."/>
        </authorList>
    </citation>
    <scope>NUCLEOTIDE SEQUENCE [LARGE SCALE GENOMIC DNA]</scope>
</reference>
<protein>
    <recommendedName>
        <fullName evidence="1">Phosphoribosyltransferase domain-containing protein</fullName>
    </recommendedName>
</protein>
<dbReference type="Gene3D" id="3.30.1310.20">
    <property type="entry name" value="PRTase-like"/>
    <property type="match status" value="1"/>
</dbReference>
<sequence length="233" mass="25947">MFFDRRAAGARLAQKLNQYRGENAVLFALPKGGVPVGFEVAKALGLPLDILIVQKICHPMSQDYGICAIAETGETVCYESGLCGLDGSWLNYEMYLKQVEAQRRREVYKKNEPSLSAENKIAIIVDDGIATGITMKAAIQALQEQWPDKIVVASPVAPHDIARELTALVDSVVVVNDDREYRGTTASYYMDYSEISDQEVVSLLSESSHRFVRQVYNLPTARNFIPIHSRFAK</sequence>
<dbReference type="Proteomes" id="UP000177325">
    <property type="component" value="Unassembled WGS sequence"/>
</dbReference>
<dbReference type="EMBL" id="MFMM01000001">
    <property type="protein sequence ID" value="OGG85054.1"/>
    <property type="molecule type" value="Genomic_DNA"/>
</dbReference>
<organism evidence="2 3">
    <name type="scientific">Candidatus Kaiserbacteria bacterium RIFCSPLOWO2_12_FULL_45_26</name>
    <dbReference type="NCBI Taxonomy" id="1798525"/>
    <lineage>
        <taxon>Bacteria</taxon>
        <taxon>Candidatus Kaiseribacteriota</taxon>
    </lineage>
</organism>
<evidence type="ECO:0000313" key="2">
    <source>
        <dbReference type="EMBL" id="OGG85054.1"/>
    </source>
</evidence>
<proteinExistence type="predicted"/>
<dbReference type="InterPro" id="IPR000836">
    <property type="entry name" value="PRTase_dom"/>
</dbReference>
<dbReference type="Gene3D" id="3.40.50.2020">
    <property type="match status" value="1"/>
</dbReference>
<dbReference type="SUPFAM" id="SSF53271">
    <property type="entry name" value="PRTase-like"/>
    <property type="match status" value="1"/>
</dbReference>
<dbReference type="AlphaFoldDB" id="A0A1F6FGS1"/>
<feature type="domain" description="Phosphoribosyltransferase" evidence="1">
    <location>
        <begin position="8"/>
        <end position="165"/>
    </location>
</feature>
<comment type="caution">
    <text evidence="2">The sequence shown here is derived from an EMBL/GenBank/DDBJ whole genome shotgun (WGS) entry which is preliminary data.</text>
</comment>
<evidence type="ECO:0000313" key="3">
    <source>
        <dbReference type="Proteomes" id="UP000177325"/>
    </source>
</evidence>
<name>A0A1F6FGS1_9BACT</name>
<dbReference type="STRING" id="1798525.A3G90_03265"/>
<dbReference type="InterPro" id="IPR029057">
    <property type="entry name" value="PRTase-like"/>
</dbReference>
<evidence type="ECO:0000259" key="1">
    <source>
        <dbReference type="Pfam" id="PF00156"/>
    </source>
</evidence>
<accession>A0A1F6FGS1</accession>
<dbReference type="CDD" id="cd06223">
    <property type="entry name" value="PRTases_typeI"/>
    <property type="match status" value="1"/>
</dbReference>
<gene>
    <name evidence="2" type="ORF">A3G90_03265</name>
</gene>
<dbReference type="Pfam" id="PF00156">
    <property type="entry name" value="Pribosyltran"/>
    <property type="match status" value="1"/>
</dbReference>